<dbReference type="KEGG" id="anr:Ana3638_21335"/>
<dbReference type="Pfam" id="PF08902">
    <property type="entry name" value="DUF1848"/>
    <property type="match status" value="1"/>
</dbReference>
<accession>A0A6P1TRY2</accession>
<proteinExistence type="predicted"/>
<keyword evidence="2" id="KW-1185">Reference proteome</keyword>
<evidence type="ECO:0000313" key="2">
    <source>
        <dbReference type="Proteomes" id="UP000464314"/>
    </source>
</evidence>
<dbReference type="RefSeq" id="WP_161839834.1">
    <property type="nucleotide sequence ID" value="NZ_CP048000.1"/>
</dbReference>
<name>A0A6P1TRY2_9FIRM</name>
<dbReference type="EMBL" id="CP048000">
    <property type="protein sequence ID" value="QHQ63012.1"/>
    <property type="molecule type" value="Genomic_DNA"/>
</dbReference>
<organism evidence="1 2">
    <name type="scientific">Anaerocolumna sedimenticola</name>
    <dbReference type="NCBI Taxonomy" id="2696063"/>
    <lineage>
        <taxon>Bacteria</taxon>
        <taxon>Bacillati</taxon>
        <taxon>Bacillota</taxon>
        <taxon>Clostridia</taxon>
        <taxon>Lachnospirales</taxon>
        <taxon>Lachnospiraceae</taxon>
        <taxon>Anaerocolumna</taxon>
    </lineage>
</organism>
<reference evidence="1 2" key="1">
    <citation type="submission" date="2020-01" db="EMBL/GenBank/DDBJ databases">
        <title>Genome analysis of Anaerocolumna sp. CBA3638.</title>
        <authorList>
            <person name="Kim J."/>
            <person name="Roh S.W."/>
        </authorList>
    </citation>
    <scope>NUCLEOTIDE SEQUENCE [LARGE SCALE GENOMIC DNA]</scope>
    <source>
        <strain evidence="1 2">CBA3638</strain>
    </source>
</reference>
<protein>
    <submittedName>
        <fullName evidence="1">DUF1848 family protein</fullName>
    </submittedName>
</protein>
<evidence type="ECO:0000313" key="1">
    <source>
        <dbReference type="EMBL" id="QHQ63012.1"/>
    </source>
</evidence>
<dbReference type="AlphaFoldDB" id="A0A6P1TRY2"/>
<gene>
    <name evidence="1" type="ORF">Ana3638_21335</name>
</gene>
<dbReference type="Proteomes" id="UP000464314">
    <property type="component" value="Chromosome"/>
</dbReference>
<dbReference type="InterPro" id="IPR014998">
    <property type="entry name" value="DUF1848"/>
</dbReference>
<sequence>MIISASRRTDIPAFYSDWFMNRLKDGYILTRNPMNHSQISKILLTPEAVDCIAFWTKDPKNIMDKLPVIDDLGYQYYFQFTLTPYNREIELFLRNKEEIINTFIELSGKIGKNKVLWRYDPIILNKDLTIEYHLEHFQYLCSKLSGFTRICNISFVDIYSKLSKSVKNNLLREITQEEMINLTSGFAKIGNSFGIELRACCESERVDLSAYGVRQASCIDKAVIEEICGCSLEVKGDMNQRAGCGCIQSTDIGGYNTCKNGCIYCYANYSYQAVENNCRKHNPKAAILIGEVGNEEKIVEKKMSSCKKLL</sequence>